<sequence>MPCIGDLSATGTVVERCSSDANIHCPIHMDEPDSYPVEILDVQHRALTITLELTHRRSLTAVK</sequence>
<dbReference type="RefSeq" id="XP_026620095.1">
    <property type="nucleotide sequence ID" value="XM_026768323.1"/>
</dbReference>
<accession>A0A3F3PJV7</accession>
<dbReference type="AlphaFoldDB" id="A0A3F3PJV7"/>
<reference evidence="1 2" key="1">
    <citation type="submission" date="2018-07" db="EMBL/GenBank/DDBJ databases">
        <title>The genomes of Aspergillus section Nigri reveals drivers in fungal speciation.</title>
        <authorList>
            <consortium name="DOE Joint Genome Institute"/>
            <person name="Vesth T.C."/>
            <person name="Nybo J."/>
            <person name="Theobald S."/>
            <person name="Brandl J."/>
            <person name="Frisvad J.C."/>
            <person name="Nielsen K.F."/>
            <person name="Lyhne E.K."/>
            <person name="Kogle M.E."/>
            <person name="Kuo A."/>
            <person name="Riley R."/>
            <person name="Clum A."/>
            <person name="Nolan M."/>
            <person name="Lipzen A."/>
            <person name="Salamov A."/>
            <person name="Henrissat B."/>
            <person name="Wiebenga A."/>
            <person name="De vries R.P."/>
            <person name="Grigoriev I.V."/>
            <person name="Mortensen U.H."/>
            <person name="Andersen M.R."/>
            <person name="Baker S.E."/>
        </authorList>
    </citation>
    <scope>NUCLEOTIDE SEQUENCE [LARGE SCALE GENOMIC DNA]</scope>
    <source>
        <strain evidence="1 2">CBS 139.54b</strain>
    </source>
</reference>
<dbReference type="GeneID" id="38136679"/>
<evidence type="ECO:0000313" key="2">
    <source>
        <dbReference type="Proteomes" id="UP000253729"/>
    </source>
</evidence>
<dbReference type="EMBL" id="KZ852101">
    <property type="protein sequence ID" value="RDH27073.1"/>
    <property type="molecule type" value="Genomic_DNA"/>
</dbReference>
<protein>
    <submittedName>
        <fullName evidence="1">Uncharacterized protein</fullName>
    </submittedName>
</protein>
<name>A0A3F3PJV7_9EURO</name>
<proteinExistence type="predicted"/>
<keyword evidence="2" id="KW-1185">Reference proteome</keyword>
<organism evidence="1 2">
    <name type="scientific">Aspergillus welwitschiae</name>
    <dbReference type="NCBI Taxonomy" id="1341132"/>
    <lineage>
        <taxon>Eukaryota</taxon>
        <taxon>Fungi</taxon>
        <taxon>Dikarya</taxon>
        <taxon>Ascomycota</taxon>
        <taxon>Pezizomycotina</taxon>
        <taxon>Eurotiomycetes</taxon>
        <taxon>Eurotiomycetidae</taxon>
        <taxon>Eurotiales</taxon>
        <taxon>Aspergillaceae</taxon>
        <taxon>Aspergillus</taxon>
        <taxon>Aspergillus subgen. Circumdati</taxon>
    </lineage>
</organism>
<evidence type="ECO:0000313" key="1">
    <source>
        <dbReference type="EMBL" id="RDH27073.1"/>
    </source>
</evidence>
<gene>
    <name evidence="1" type="ORF">BDQ94DRAFT_154619</name>
</gene>
<dbReference type="Proteomes" id="UP000253729">
    <property type="component" value="Unassembled WGS sequence"/>
</dbReference>